<organism evidence="3 4">
    <name type="scientific">Cedecea neteri</name>
    <dbReference type="NCBI Taxonomy" id="158822"/>
    <lineage>
        <taxon>Bacteria</taxon>
        <taxon>Pseudomonadati</taxon>
        <taxon>Pseudomonadota</taxon>
        <taxon>Gammaproteobacteria</taxon>
        <taxon>Enterobacterales</taxon>
        <taxon>Enterobacteriaceae</taxon>
        <taxon>Cedecea</taxon>
    </lineage>
</organism>
<dbReference type="Proteomes" id="UP000251197">
    <property type="component" value="Unassembled WGS sequence"/>
</dbReference>
<dbReference type="EMBL" id="UAVU01000009">
    <property type="protein sequence ID" value="SQC92224.1"/>
    <property type="molecule type" value="Genomic_DNA"/>
</dbReference>
<dbReference type="InterPro" id="IPR036901">
    <property type="entry name" value="Asp/Orn_carbamoylTrfase_sf"/>
</dbReference>
<name>A0A2X3JAZ6_9ENTR</name>
<dbReference type="GO" id="GO:0004585">
    <property type="term" value="F:ornithine carbamoyltransferase activity"/>
    <property type="evidence" value="ECO:0007669"/>
    <property type="project" value="TreeGrafter"/>
</dbReference>
<dbReference type="GO" id="GO:0042450">
    <property type="term" value="P:L-arginine biosynthetic process via ornithine"/>
    <property type="evidence" value="ECO:0007669"/>
    <property type="project" value="TreeGrafter"/>
</dbReference>
<gene>
    <name evidence="3" type="primary">ygeW_1</name>
    <name evidence="3" type="ORF">NCTC12120_05417</name>
</gene>
<accession>A0A2X3JAZ6</accession>
<dbReference type="PANTHER" id="PTHR45753:SF3">
    <property type="entry name" value="ORNITHINE TRANSCARBAMYLASE, MITOCHONDRIAL"/>
    <property type="match status" value="1"/>
</dbReference>
<reference evidence="3 4" key="1">
    <citation type="submission" date="2018-06" db="EMBL/GenBank/DDBJ databases">
        <authorList>
            <consortium name="Pathogen Informatics"/>
            <person name="Doyle S."/>
        </authorList>
    </citation>
    <scope>NUCLEOTIDE SEQUENCE [LARGE SCALE GENOMIC DNA]</scope>
    <source>
        <strain evidence="3 4">NCTC12120</strain>
    </source>
</reference>
<dbReference type="Pfam" id="PF02729">
    <property type="entry name" value="OTCace_N"/>
    <property type="match status" value="1"/>
</dbReference>
<dbReference type="GO" id="GO:0016597">
    <property type="term" value="F:amino acid binding"/>
    <property type="evidence" value="ECO:0007669"/>
    <property type="project" value="InterPro"/>
</dbReference>
<keyword evidence="1 3" id="KW-0808">Transferase</keyword>
<protein>
    <submittedName>
        <fullName evidence="3">Aspartate/ornithine carbamoyltransferase family protein</fullName>
    </submittedName>
</protein>
<sequence length="156" mass="16957">MKTVNELIKDINKLNSSLHEKDFLLTWEQSPDELKQVLDVADALKTLRAENIATKVFNSGLGISVFRDNSTRTRFSYASALNLLGLAQQDLDEGKSQIAHGETVRETANMISFCADAIGIRDDMFLGAGNAYMREVGEALDDGPQTGSTSSAPCAN</sequence>
<evidence type="ECO:0000256" key="1">
    <source>
        <dbReference type="ARBA" id="ARBA00022679"/>
    </source>
</evidence>
<dbReference type="Gene3D" id="3.40.50.1370">
    <property type="entry name" value="Aspartate/ornithine carbamoyltransferase"/>
    <property type="match status" value="1"/>
</dbReference>
<evidence type="ECO:0000313" key="3">
    <source>
        <dbReference type="EMBL" id="SQC92224.1"/>
    </source>
</evidence>
<dbReference type="SUPFAM" id="SSF53671">
    <property type="entry name" value="Aspartate/ornithine carbamoyltransferase"/>
    <property type="match status" value="1"/>
</dbReference>
<dbReference type="AlphaFoldDB" id="A0A2X3JAZ6"/>
<proteinExistence type="predicted"/>
<evidence type="ECO:0000259" key="2">
    <source>
        <dbReference type="Pfam" id="PF02729"/>
    </source>
</evidence>
<dbReference type="GO" id="GO:0019240">
    <property type="term" value="P:citrulline biosynthetic process"/>
    <property type="evidence" value="ECO:0007669"/>
    <property type="project" value="TreeGrafter"/>
</dbReference>
<dbReference type="InterPro" id="IPR006132">
    <property type="entry name" value="Asp/Orn_carbamoyltranf_P-bd"/>
</dbReference>
<feature type="domain" description="Aspartate/ornithine carbamoyltransferase carbamoyl-P binding" evidence="2">
    <location>
        <begin position="21"/>
        <end position="123"/>
    </location>
</feature>
<dbReference type="PANTHER" id="PTHR45753">
    <property type="entry name" value="ORNITHINE CARBAMOYLTRANSFERASE, MITOCHONDRIAL"/>
    <property type="match status" value="1"/>
</dbReference>
<evidence type="ECO:0000313" key="4">
    <source>
        <dbReference type="Proteomes" id="UP000251197"/>
    </source>
</evidence>